<keyword evidence="2" id="KW-0479">Metal-binding</keyword>
<dbReference type="Proteomes" id="UP001160625">
    <property type="component" value="Unassembled WGS sequence"/>
</dbReference>
<keyword evidence="4" id="KW-0378">Hydrolase</keyword>
<organism evidence="4 5">
    <name type="scientific">Sphingomonas oryzagri</name>
    <dbReference type="NCBI Taxonomy" id="3042314"/>
    <lineage>
        <taxon>Bacteria</taxon>
        <taxon>Pseudomonadati</taxon>
        <taxon>Pseudomonadota</taxon>
        <taxon>Alphaproteobacteria</taxon>
        <taxon>Sphingomonadales</taxon>
        <taxon>Sphingomonadaceae</taxon>
        <taxon>Sphingomonas</taxon>
    </lineage>
</organism>
<dbReference type="SUPFAM" id="SSF56529">
    <property type="entry name" value="FAH"/>
    <property type="match status" value="1"/>
</dbReference>
<dbReference type="InterPro" id="IPR051121">
    <property type="entry name" value="FAH"/>
</dbReference>
<dbReference type="Pfam" id="PF01557">
    <property type="entry name" value="FAA_hydrolase"/>
    <property type="match status" value="1"/>
</dbReference>
<dbReference type="Gene3D" id="3.90.850.10">
    <property type="entry name" value="Fumarylacetoacetase-like, C-terminal domain"/>
    <property type="match status" value="1"/>
</dbReference>
<name>A0ABT6N2P0_9SPHN</name>
<accession>A0ABT6N2P0</accession>
<sequence length="304" mass="32533">MSEAYRLATVEQDGAATVVVEREGAAMPLAALLEPGDLDRLGGTPADILPLLADWAHWSAVLRDRIAATSRFGEDTLPAASLAFLPPIALPRKLICIGANYHDHIAEMPIPITPTYPYSFLMPPSTTLRGSGKPVEKPTIAEMMDYEAELAVIIGKRCRDVPKERALNVVAGYANFNDLSARDWIASRPPIGVDWVKHKCFDGFGPMGPYFVPSAFAGDPDAMPVHLSVNGVTKQDSSTAQMVYGVAEIVAHLSSIMTLEPGDVIATGTPAGVGHGRKPPEYLQPGDVVRMEIGNLGELVTPIV</sequence>
<evidence type="ECO:0000256" key="2">
    <source>
        <dbReference type="ARBA" id="ARBA00022723"/>
    </source>
</evidence>
<dbReference type="PANTHER" id="PTHR42796:SF4">
    <property type="entry name" value="FUMARYLACETOACETATE HYDROLASE DOMAIN-CONTAINING PROTEIN 2A"/>
    <property type="match status" value="1"/>
</dbReference>
<proteinExistence type="inferred from homology"/>
<gene>
    <name evidence="4" type="ORF">QGN17_09865</name>
</gene>
<protein>
    <submittedName>
        <fullName evidence="4">Fumarylacetoacetate hydrolase family protein</fullName>
    </submittedName>
</protein>
<dbReference type="InterPro" id="IPR036663">
    <property type="entry name" value="Fumarylacetoacetase_C_sf"/>
</dbReference>
<feature type="domain" description="Fumarylacetoacetase-like C-terminal" evidence="3">
    <location>
        <begin position="93"/>
        <end position="303"/>
    </location>
</feature>
<evidence type="ECO:0000313" key="4">
    <source>
        <dbReference type="EMBL" id="MDH7639034.1"/>
    </source>
</evidence>
<dbReference type="EMBL" id="JARYGZ010000001">
    <property type="protein sequence ID" value="MDH7639034.1"/>
    <property type="molecule type" value="Genomic_DNA"/>
</dbReference>
<dbReference type="GO" id="GO:0016787">
    <property type="term" value="F:hydrolase activity"/>
    <property type="evidence" value="ECO:0007669"/>
    <property type="project" value="UniProtKB-KW"/>
</dbReference>
<dbReference type="PANTHER" id="PTHR42796">
    <property type="entry name" value="FUMARYLACETOACETATE HYDROLASE DOMAIN-CONTAINING PROTEIN 2A-RELATED"/>
    <property type="match status" value="1"/>
</dbReference>
<evidence type="ECO:0000313" key="5">
    <source>
        <dbReference type="Proteomes" id="UP001160625"/>
    </source>
</evidence>
<dbReference type="RefSeq" id="WP_281044302.1">
    <property type="nucleotide sequence ID" value="NZ_JARYGZ010000001.1"/>
</dbReference>
<keyword evidence="5" id="KW-1185">Reference proteome</keyword>
<reference evidence="4" key="1">
    <citation type="submission" date="2023-04" db="EMBL/GenBank/DDBJ databases">
        <title>Sphingomonas sp. MAHUQ-71 isolated from rice field.</title>
        <authorList>
            <person name="Huq M.A."/>
        </authorList>
    </citation>
    <scope>NUCLEOTIDE SEQUENCE</scope>
    <source>
        <strain evidence="4">MAHUQ-71</strain>
    </source>
</reference>
<evidence type="ECO:0000259" key="3">
    <source>
        <dbReference type="Pfam" id="PF01557"/>
    </source>
</evidence>
<evidence type="ECO:0000256" key="1">
    <source>
        <dbReference type="ARBA" id="ARBA00010211"/>
    </source>
</evidence>
<comment type="similarity">
    <text evidence="1">Belongs to the FAH family.</text>
</comment>
<dbReference type="InterPro" id="IPR011234">
    <property type="entry name" value="Fumarylacetoacetase-like_C"/>
</dbReference>
<comment type="caution">
    <text evidence="4">The sequence shown here is derived from an EMBL/GenBank/DDBJ whole genome shotgun (WGS) entry which is preliminary data.</text>
</comment>